<comment type="caution">
    <text evidence="1">The sequence shown here is derived from an EMBL/GenBank/DDBJ whole genome shotgun (WGS) entry which is preliminary data.</text>
</comment>
<dbReference type="Proteomes" id="UP000035996">
    <property type="component" value="Unassembled WGS sequence"/>
</dbReference>
<proteinExistence type="predicted"/>
<keyword evidence="2" id="KW-1185">Reference proteome</keyword>
<dbReference type="InterPro" id="IPR014824">
    <property type="entry name" value="Nfu/NifU_N"/>
</dbReference>
<sequence length="88" mass="9829">MAIELRVDRTPNPNAIKITADQQLFEGTSSHSFKKNDNPEHPMAAALLKLDGVDNVFGYQDFITINKMPEADWDSLLPEVKETISNNA</sequence>
<dbReference type="GeneID" id="301327741"/>
<dbReference type="EMBL" id="LELK01000001">
    <property type="protein sequence ID" value="KMM38928.1"/>
    <property type="molecule type" value="Genomic_DNA"/>
</dbReference>
<dbReference type="Gene3D" id="3.30.1370.70">
    <property type="entry name" value="Scaffold protein Nfu/NifU, N-terminal domain"/>
    <property type="match status" value="1"/>
</dbReference>
<protein>
    <submittedName>
        <fullName evidence="1">Scaffolding protein</fullName>
    </submittedName>
</protein>
<organism evidence="1 2">
    <name type="scientific">Guptibacillus hwajinpoensis</name>
    <dbReference type="NCBI Taxonomy" id="208199"/>
    <lineage>
        <taxon>Bacteria</taxon>
        <taxon>Bacillati</taxon>
        <taxon>Bacillota</taxon>
        <taxon>Bacilli</taxon>
        <taxon>Bacillales</taxon>
        <taxon>Guptibacillaceae</taxon>
        <taxon>Guptibacillus</taxon>
    </lineage>
</organism>
<evidence type="ECO:0000313" key="1">
    <source>
        <dbReference type="EMBL" id="KMM38928.1"/>
    </source>
</evidence>
<name>A0A0J6D0T6_9BACL</name>
<dbReference type="InterPro" id="IPR036498">
    <property type="entry name" value="Nfu/NifU_N_sf"/>
</dbReference>
<dbReference type="OrthoDB" id="2968418at2"/>
<dbReference type="Pfam" id="PF08712">
    <property type="entry name" value="Nfu_N"/>
    <property type="match status" value="1"/>
</dbReference>
<dbReference type="SMART" id="SM00932">
    <property type="entry name" value="Nfu_N"/>
    <property type="match status" value="1"/>
</dbReference>
<dbReference type="AlphaFoldDB" id="A0A0J6D0T6"/>
<accession>A0A0J6D0T6</accession>
<dbReference type="RefSeq" id="WP_048310096.1">
    <property type="nucleotide sequence ID" value="NZ_CP119526.1"/>
</dbReference>
<reference evidence="1" key="1">
    <citation type="submission" date="2015-06" db="EMBL/GenBank/DDBJ databases">
        <authorList>
            <person name="Liu B."/>
            <person name="Wang J."/>
            <person name="Zhu Y."/>
            <person name="Liu G."/>
            <person name="Chen Q."/>
            <person name="Zheng C."/>
            <person name="Che J."/>
            <person name="Ge C."/>
            <person name="Shi H."/>
            <person name="Pan Z."/>
            <person name="Liu X."/>
        </authorList>
    </citation>
    <scope>NUCLEOTIDE SEQUENCE [LARGE SCALE GENOMIC DNA]</scope>
    <source>
        <strain evidence="1">DSM 16346</strain>
    </source>
</reference>
<dbReference type="SUPFAM" id="SSF110836">
    <property type="entry name" value="Hypothetical protein SAV1430"/>
    <property type="match status" value="1"/>
</dbReference>
<gene>
    <name evidence="1" type="ORF">AB986_06660</name>
</gene>
<dbReference type="STRING" id="157733.AB986_06660"/>
<evidence type="ECO:0000313" key="2">
    <source>
        <dbReference type="Proteomes" id="UP000035996"/>
    </source>
</evidence>